<feature type="compositionally biased region" description="Polar residues" evidence="8">
    <location>
        <begin position="174"/>
        <end position="201"/>
    </location>
</feature>
<dbReference type="SUPFAM" id="SSF141523">
    <property type="entry name" value="L,D-transpeptidase catalytic domain-like"/>
    <property type="match status" value="1"/>
</dbReference>
<protein>
    <submittedName>
        <fullName evidence="12">LysM domain protein</fullName>
    </submittedName>
</protein>
<evidence type="ECO:0000256" key="9">
    <source>
        <dbReference type="SAM" id="Phobius"/>
    </source>
</evidence>
<evidence type="ECO:0000256" key="3">
    <source>
        <dbReference type="ARBA" id="ARBA00022679"/>
    </source>
</evidence>
<evidence type="ECO:0000259" key="11">
    <source>
        <dbReference type="PROSITE" id="PS52029"/>
    </source>
</evidence>
<feature type="active site" description="Proton donor/acceptor" evidence="7">
    <location>
        <position position="457"/>
    </location>
</feature>
<feature type="active site" description="Nucleophile" evidence="7">
    <location>
        <position position="470"/>
    </location>
</feature>
<dbReference type="Pfam" id="PF03734">
    <property type="entry name" value="YkuD"/>
    <property type="match status" value="1"/>
</dbReference>
<evidence type="ECO:0000259" key="10">
    <source>
        <dbReference type="PROSITE" id="PS51782"/>
    </source>
</evidence>
<feature type="region of interest" description="Disordered" evidence="8">
    <location>
        <begin position="82"/>
        <end position="155"/>
    </location>
</feature>
<dbReference type="InterPro" id="IPR036779">
    <property type="entry name" value="LysM_dom_sf"/>
</dbReference>
<feature type="domain" description="LysM" evidence="10">
    <location>
        <begin position="328"/>
        <end position="372"/>
    </location>
</feature>
<evidence type="ECO:0000256" key="1">
    <source>
        <dbReference type="ARBA" id="ARBA00004752"/>
    </source>
</evidence>
<organism evidence="12 13">
    <name type="scientific">Stieleria marina</name>
    <dbReference type="NCBI Taxonomy" id="1930275"/>
    <lineage>
        <taxon>Bacteria</taxon>
        <taxon>Pseudomonadati</taxon>
        <taxon>Planctomycetota</taxon>
        <taxon>Planctomycetia</taxon>
        <taxon>Pirellulales</taxon>
        <taxon>Pirellulaceae</taxon>
        <taxon>Stieleria</taxon>
    </lineage>
</organism>
<dbReference type="GO" id="GO:0071555">
    <property type="term" value="P:cell wall organization"/>
    <property type="evidence" value="ECO:0007669"/>
    <property type="project" value="UniProtKB-UniRule"/>
</dbReference>
<feature type="compositionally biased region" description="Polar residues" evidence="8">
    <location>
        <begin position="117"/>
        <end position="147"/>
    </location>
</feature>
<keyword evidence="3" id="KW-0808">Transferase</keyword>
<dbReference type="RefSeq" id="WP_419189017.1">
    <property type="nucleotide sequence ID" value="NZ_CP036526.1"/>
</dbReference>
<dbReference type="SMART" id="SM00257">
    <property type="entry name" value="LysM"/>
    <property type="match status" value="1"/>
</dbReference>
<dbReference type="CDD" id="cd16913">
    <property type="entry name" value="YkuD_like"/>
    <property type="match status" value="1"/>
</dbReference>
<evidence type="ECO:0000256" key="4">
    <source>
        <dbReference type="ARBA" id="ARBA00022960"/>
    </source>
</evidence>
<keyword evidence="9" id="KW-0812">Transmembrane</keyword>
<evidence type="ECO:0000256" key="6">
    <source>
        <dbReference type="ARBA" id="ARBA00023316"/>
    </source>
</evidence>
<keyword evidence="4 7" id="KW-0133">Cell shape</keyword>
<evidence type="ECO:0000256" key="7">
    <source>
        <dbReference type="PROSITE-ProRule" id="PRU01373"/>
    </source>
</evidence>
<feature type="domain" description="L,D-TPase catalytic" evidence="11">
    <location>
        <begin position="377"/>
        <end position="494"/>
    </location>
</feature>
<feature type="transmembrane region" description="Helical" evidence="9">
    <location>
        <begin position="7"/>
        <end position="24"/>
    </location>
</feature>
<dbReference type="PROSITE" id="PS51782">
    <property type="entry name" value="LYSM"/>
    <property type="match status" value="1"/>
</dbReference>
<dbReference type="PANTHER" id="PTHR30582">
    <property type="entry name" value="L,D-TRANSPEPTIDASE"/>
    <property type="match status" value="1"/>
</dbReference>
<keyword evidence="9" id="KW-1133">Transmembrane helix</keyword>
<dbReference type="GO" id="GO:0005576">
    <property type="term" value="C:extracellular region"/>
    <property type="evidence" value="ECO:0007669"/>
    <property type="project" value="TreeGrafter"/>
</dbReference>
<dbReference type="EMBL" id="CP036526">
    <property type="protein sequence ID" value="QDT11360.1"/>
    <property type="molecule type" value="Genomic_DNA"/>
</dbReference>
<evidence type="ECO:0000313" key="13">
    <source>
        <dbReference type="Proteomes" id="UP000319817"/>
    </source>
</evidence>
<dbReference type="PANTHER" id="PTHR30582:SF30">
    <property type="entry name" value="BLR4375 PROTEIN"/>
    <property type="match status" value="1"/>
</dbReference>
<dbReference type="CDD" id="cd00118">
    <property type="entry name" value="LysM"/>
    <property type="match status" value="1"/>
</dbReference>
<dbReference type="SUPFAM" id="SSF54106">
    <property type="entry name" value="LysM domain"/>
    <property type="match status" value="1"/>
</dbReference>
<accession>A0A517NW54</accession>
<feature type="region of interest" description="Disordered" evidence="8">
    <location>
        <begin position="172"/>
        <end position="220"/>
    </location>
</feature>
<comment type="pathway">
    <text evidence="1 7">Cell wall biogenesis; peptidoglycan biosynthesis.</text>
</comment>
<evidence type="ECO:0000256" key="5">
    <source>
        <dbReference type="ARBA" id="ARBA00022984"/>
    </source>
</evidence>
<dbReference type="Pfam" id="PF01476">
    <property type="entry name" value="LysM"/>
    <property type="match status" value="1"/>
</dbReference>
<keyword evidence="9" id="KW-0472">Membrane</keyword>
<dbReference type="Gene3D" id="2.40.440.10">
    <property type="entry name" value="L,D-transpeptidase catalytic domain-like"/>
    <property type="match status" value="1"/>
</dbReference>
<comment type="similarity">
    <text evidence="2">Belongs to the YkuD family.</text>
</comment>
<dbReference type="Proteomes" id="UP000319817">
    <property type="component" value="Chromosome"/>
</dbReference>
<proteinExistence type="inferred from homology"/>
<reference evidence="12 13" key="1">
    <citation type="submission" date="2019-02" db="EMBL/GenBank/DDBJ databases">
        <title>Deep-cultivation of Planctomycetes and their phenomic and genomic characterization uncovers novel biology.</title>
        <authorList>
            <person name="Wiegand S."/>
            <person name="Jogler M."/>
            <person name="Boedeker C."/>
            <person name="Pinto D."/>
            <person name="Vollmers J."/>
            <person name="Rivas-Marin E."/>
            <person name="Kohn T."/>
            <person name="Peeters S.H."/>
            <person name="Heuer A."/>
            <person name="Rast P."/>
            <person name="Oberbeckmann S."/>
            <person name="Bunk B."/>
            <person name="Jeske O."/>
            <person name="Meyerdierks A."/>
            <person name="Storesund J.E."/>
            <person name="Kallscheuer N."/>
            <person name="Luecker S."/>
            <person name="Lage O.M."/>
            <person name="Pohl T."/>
            <person name="Merkel B.J."/>
            <person name="Hornburger P."/>
            <person name="Mueller R.-W."/>
            <person name="Bruemmer F."/>
            <person name="Labrenz M."/>
            <person name="Spormann A.M."/>
            <person name="Op den Camp H."/>
            <person name="Overmann J."/>
            <person name="Amann R."/>
            <person name="Jetten M.S.M."/>
            <person name="Mascher T."/>
            <person name="Medema M.H."/>
            <person name="Devos D.P."/>
            <person name="Kaster A.-K."/>
            <person name="Ovreas L."/>
            <person name="Rohde M."/>
            <person name="Galperin M.Y."/>
            <person name="Jogler C."/>
        </authorList>
    </citation>
    <scope>NUCLEOTIDE SEQUENCE [LARGE SCALE GENOMIC DNA]</scope>
    <source>
        <strain evidence="12 13">K23_9</strain>
    </source>
</reference>
<dbReference type="PROSITE" id="PS52029">
    <property type="entry name" value="LD_TPASE"/>
    <property type="match status" value="1"/>
</dbReference>
<dbReference type="InterPro" id="IPR038063">
    <property type="entry name" value="Transpep_catalytic_dom"/>
</dbReference>
<evidence type="ECO:0000256" key="2">
    <source>
        <dbReference type="ARBA" id="ARBA00005992"/>
    </source>
</evidence>
<name>A0A517NW54_9BACT</name>
<dbReference type="InterPro" id="IPR018392">
    <property type="entry name" value="LysM"/>
</dbReference>
<gene>
    <name evidence="12" type="ORF">K239x_33550</name>
</gene>
<keyword evidence="13" id="KW-1185">Reference proteome</keyword>
<evidence type="ECO:0000313" key="12">
    <source>
        <dbReference type="EMBL" id="QDT11360.1"/>
    </source>
</evidence>
<keyword evidence="6 7" id="KW-0961">Cell wall biogenesis/degradation</keyword>
<dbReference type="Gene3D" id="3.10.350.10">
    <property type="entry name" value="LysM domain"/>
    <property type="match status" value="1"/>
</dbReference>
<dbReference type="GO" id="GO:0018104">
    <property type="term" value="P:peptidoglycan-protein cross-linking"/>
    <property type="evidence" value="ECO:0007669"/>
    <property type="project" value="TreeGrafter"/>
</dbReference>
<sequence length="495" mass="51759">MQTIKTSSIVVLLMTVMYGGYVSLTTPPEPIPPEVADLLEFEGDLDIDTGFAASDSFAPGIDEFTTGQPDAVITTGQPDAVIATGPSQGGFANPGRNIPQAGSTPSSNSTAPASMSLGSPQTGTSTPRPQPSFQAQNSVSISDQGPTFSGLPKASTPAKAVSVDLNSAFPATEGSFQLPTPANAQDNFNPQTGRSFNAPQNTSPPPAAGAMSLPSMDNLPSLDQAQTELTEQVSLNADPAASNQIALANQSAIGAVSAGATTENVGLANAFTTADRQYANDQMREALATLSVFYGTPDLPVAQRGQLLARLDPLAREVIYSPRHLLEQPHRVGSNETLMEIAQNYGVPWQLIANINGIKDPLVITPGTELKVVRGPFNAQVDLRQHELTIFLGDLYAGRFPIAVGSDPAPRPGTFTVQDKQSQRTFYDRSGAPIAAGSPANPYGKVWIDLGSQLCIHGSPEATKPTANGCISLAANFADDLFGILSQGSSVTIRR</sequence>
<keyword evidence="5 7" id="KW-0573">Peptidoglycan synthesis</keyword>
<feature type="compositionally biased region" description="Low complexity" evidence="8">
    <location>
        <begin position="103"/>
        <end position="116"/>
    </location>
</feature>
<dbReference type="InterPro" id="IPR050979">
    <property type="entry name" value="LD-transpeptidase"/>
</dbReference>
<evidence type="ECO:0000256" key="8">
    <source>
        <dbReference type="SAM" id="MobiDB-lite"/>
    </source>
</evidence>
<dbReference type="AlphaFoldDB" id="A0A517NW54"/>
<dbReference type="GO" id="GO:0008360">
    <property type="term" value="P:regulation of cell shape"/>
    <property type="evidence" value="ECO:0007669"/>
    <property type="project" value="UniProtKB-UniRule"/>
</dbReference>
<dbReference type="GO" id="GO:0016740">
    <property type="term" value="F:transferase activity"/>
    <property type="evidence" value="ECO:0007669"/>
    <property type="project" value="UniProtKB-KW"/>
</dbReference>
<dbReference type="GO" id="GO:0071972">
    <property type="term" value="F:peptidoglycan L,D-transpeptidase activity"/>
    <property type="evidence" value="ECO:0007669"/>
    <property type="project" value="TreeGrafter"/>
</dbReference>
<dbReference type="UniPathway" id="UPA00219"/>
<dbReference type="InterPro" id="IPR005490">
    <property type="entry name" value="LD_TPept_cat_dom"/>
</dbReference>